<comment type="caution">
    <text evidence="3">The sequence shown here is derived from an EMBL/GenBank/DDBJ whole genome shotgun (WGS) entry which is preliminary data.</text>
</comment>
<dbReference type="InterPro" id="IPR051396">
    <property type="entry name" value="Bact_Antivir_Def_Nuclease"/>
</dbReference>
<dbReference type="CDD" id="cd01026">
    <property type="entry name" value="TOPRIM_OLD"/>
    <property type="match status" value="1"/>
</dbReference>
<proteinExistence type="predicted"/>
<dbReference type="Proteomes" id="UP000440004">
    <property type="component" value="Unassembled WGS sequence"/>
</dbReference>
<name>A0A6A7KBP0_9FIRM</name>
<dbReference type="PANTHER" id="PTHR43581">
    <property type="entry name" value="ATP/GTP PHOSPHATASE"/>
    <property type="match status" value="1"/>
</dbReference>
<dbReference type="Pfam" id="PF20469">
    <property type="entry name" value="OLD-like_TOPRIM"/>
    <property type="match status" value="1"/>
</dbReference>
<evidence type="ECO:0000313" key="4">
    <source>
        <dbReference type="Proteomes" id="UP000440004"/>
    </source>
</evidence>
<keyword evidence="4" id="KW-1185">Reference proteome</keyword>
<dbReference type="RefSeq" id="WP_152804931.1">
    <property type="nucleotide sequence ID" value="NZ_WHNX01000018.1"/>
</dbReference>
<evidence type="ECO:0000259" key="1">
    <source>
        <dbReference type="Pfam" id="PF13175"/>
    </source>
</evidence>
<dbReference type="Pfam" id="PF13175">
    <property type="entry name" value="AAA_15"/>
    <property type="match status" value="1"/>
</dbReference>
<dbReference type="InterPro" id="IPR027417">
    <property type="entry name" value="P-loop_NTPase"/>
</dbReference>
<feature type="domain" description="Endonuclease GajA/Old nuclease/RecF-like AAA" evidence="1">
    <location>
        <begin position="1"/>
        <end position="463"/>
    </location>
</feature>
<evidence type="ECO:0000313" key="3">
    <source>
        <dbReference type="EMBL" id="MPW26433.1"/>
    </source>
</evidence>
<dbReference type="InterPro" id="IPR034139">
    <property type="entry name" value="TOPRIM_OLD"/>
</dbReference>
<dbReference type="SUPFAM" id="SSF52540">
    <property type="entry name" value="P-loop containing nucleoside triphosphate hydrolases"/>
    <property type="match status" value="1"/>
</dbReference>
<dbReference type="PANTHER" id="PTHR43581:SF2">
    <property type="entry name" value="EXCINUCLEASE ATPASE SUBUNIT"/>
    <property type="match status" value="1"/>
</dbReference>
<evidence type="ECO:0000259" key="2">
    <source>
        <dbReference type="Pfam" id="PF20469"/>
    </source>
</evidence>
<dbReference type="EMBL" id="WHNX01000018">
    <property type="protein sequence ID" value="MPW26433.1"/>
    <property type="molecule type" value="Genomic_DNA"/>
</dbReference>
<gene>
    <name evidence="3" type="ORF">GC105_11595</name>
</gene>
<organism evidence="3 4">
    <name type="scientific">Alkalibaculum sporogenes</name>
    <dbReference type="NCBI Taxonomy" id="2655001"/>
    <lineage>
        <taxon>Bacteria</taxon>
        <taxon>Bacillati</taxon>
        <taxon>Bacillota</taxon>
        <taxon>Clostridia</taxon>
        <taxon>Eubacteriales</taxon>
        <taxon>Eubacteriaceae</taxon>
        <taxon>Alkalibaculum</taxon>
    </lineage>
</organism>
<feature type="domain" description="OLD protein-like TOPRIM" evidence="2">
    <location>
        <begin position="525"/>
        <end position="589"/>
    </location>
</feature>
<dbReference type="AlphaFoldDB" id="A0A6A7KBP0"/>
<accession>A0A6A7KBP0</accession>
<dbReference type="Gene3D" id="3.40.50.300">
    <property type="entry name" value="P-loop containing nucleotide triphosphate hydrolases"/>
    <property type="match status" value="1"/>
</dbReference>
<protein>
    <submittedName>
        <fullName evidence="3">AAA family ATPase</fullName>
    </submittedName>
</protein>
<dbReference type="InterPro" id="IPR041685">
    <property type="entry name" value="AAA_GajA/Old/RecF-like"/>
</dbReference>
<sequence length="778" mass="89099">MYIKCVEIQNFRKLKSCRIEFTEETTLFVGANNSGKTSAMDALVKFLIRSNQFTIMDFTLSNWSVINNIGMKWESNYSENISLESSIDEWKDILPTMDVWLQVEENEIHYVTHLIPTLSWKGGLLGVRLRLEPKDIDTLLYDYCISRAKAKKTISDAQIDHGEDPIALELWPRNMRDFLDKTLLTHFTIRAYLLDDSKYRTVSNHIVTPQDLSNENEPLDKDPFKGLILIHNIDAQRGFSDPDRKNDLSESNVTSNKNVGMLSSQLRTYYSKHLNPTIAPNSKDIGALDAIERAQKSFDENLKKGFEEAILELSKLGYPGFSDPKITISTKIRPIDSLNHNSAVQFELMSENPENNTVPLRLPEQYNGLGYQNLISMVFKLMQFRDEWMQVGKLEESLKSDSSYLIPPLHLVLIEEPEAHLHIQVQQVFIKKAYDILRNHENLKENNNFTTQMVVSTHSSSIAHEMNFSCLRYFRRIAVIKEGEVPTTNIINLSEVFGQKNKEDKIGETNRFVSRYIKSTHCDLFFADAAILIEGPAERMLIPHFIRHNFVKLNQSYISLLEIGGSHAHRLKPLIESLGITTLIITDLDCKDPSTGKKVQPSKNKGLESRNTTLRSWIPGESSIDKLLNLNSDDKVKKSDDFFNIRVAYQYPINIKLDKNTTVDALSNTFEDALVFSNLDTFKKLEGNGLIKKFNDVINKSTKVTELEDSFFNILKSSNTNKGEFSLDLLYLEDPETLNIPNYIHEGLTWLQEQLETKKECVIKHSLQKIQIPVTEGI</sequence>
<reference evidence="3 4" key="1">
    <citation type="submission" date="2019-10" db="EMBL/GenBank/DDBJ databases">
        <title>Alkalibaculum tamaniensis sp.nov., a new alkaliphilic acetogen, isolated on methoxylated aromatics from a mud volcano.</title>
        <authorList>
            <person name="Khomyakova M.A."/>
            <person name="Merkel A.Y."/>
            <person name="Bonch-Osmolovskaya E.A."/>
            <person name="Slobodkin A.I."/>
        </authorList>
    </citation>
    <scope>NUCLEOTIDE SEQUENCE [LARGE SCALE GENOMIC DNA]</scope>
    <source>
        <strain evidence="3 4">M08DMB</strain>
    </source>
</reference>